<keyword evidence="1" id="KW-0813">Transport</keyword>
<gene>
    <name evidence="9" type="ORF">HNQ93_002792</name>
</gene>
<keyword evidence="3 6" id="KW-0479">Metal-binding</keyword>
<evidence type="ECO:0000256" key="3">
    <source>
        <dbReference type="ARBA" id="ARBA00022723"/>
    </source>
</evidence>
<dbReference type="GO" id="GO:0005506">
    <property type="term" value="F:iron ion binding"/>
    <property type="evidence" value="ECO:0007669"/>
    <property type="project" value="InterPro"/>
</dbReference>
<comment type="caution">
    <text evidence="9">The sequence shown here is derived from an EMBL/GenBank/DDBJ whole genome shotgun (WGS) entry which is preliminary data.</text>
</comment>
<sequence length="159" mass="16634">MKNAFLLLSFCAVLASCGSESDKTAGKGKEEYTLADSEETLNTDSTTGSNVTAVAHQPQIDTNSTKIGTAPTGGAVARGAQLIESSDCTGCHRENDKLLGPAYKAVAAKYPNTPANVKMLAQKVIQGGKGNWGDIAMTPHPGLSEADAQEMTRYILSLK</sequence>
<dbReference type="InterPro" id="IPR002324">
    <property type="entry name" value="Cyt_c_ID"/>
</dbReference>
<feature type="binding site" description="covalent" evidence="6">
    <location>
        <position position="137"/>
    </location>
    <ligand>
        <name>heme c</name>
        <dbReference type="ChEBI" id="CHEBI:61717"/>
    </ligand>
</feature>
<evidence type="ECO:0000256" key="6">
    <source>
        <dbReference type="PIRSR" id="PIRSR602324-1"/>
    </source>
</evidence>
<feature type="binding site" description="covalent" evidence="6">
    <location>
        <position position="88"/>
    </location>
    <ligand>
        <name>heme c</name>
        <dbReference type="ChEBI" id="CHEBI:61717"/>
    </ligand>
</feature>
<dbReference type="EMBL" id="JACHGG010000003">
    <property type="protein sequence ID" value="MBB6059932.1"/>
    <property type="molecule type" value="Genomic_DNA"/>
</dbReference>
<feature type="domain" description="Cytochrome c" evidence="8">
    <location>
        <begin position="74"/>
        <end position="159"/>
    </location>
</feature>
<dbReference type="PRINTS" id="PR00606">
    <property type="entry name" value="CYTCHROMECID"/>
</dbReference>
<evidence type="ECO:0000313" key="9">
    <source>
        <dbReference type="EMBL" id="MBB6059932.1"/>
    </source>
</evidence>
<organism evidence="9 10">
    <name type="scientific">Hymenobacter luteus</name>
    <dbReference type="NCBI Taxonomy" id="1411122"/>
    <lineage>
        <taxon>Bacteria</taxon>
        <taxon>Pseudomonadati</taxon>
        <taxon>Bacteroidota</taxon>
        <taxon>Cytophagia</taxon>
        <taxon>Cytophagales</taxon>
        <taxon>Hymenobacteraceae</taxon>
        <taxon>Hymenobacter</taxon>
    </lineage>
</organism>
<accession>A0A7W9WDR5</accession>
<feature type="binding site" description="covalent" evidence="6">
    <location>
        <position position="92"/>
    </location>
    <ligand>
        <name>heme c</name>
        <dbReference type="ChEBI" id="CHEBI:61717"/>
    </ligand>
</feature>
<dbReference type="Proteomes" id="UP000532746">
    <property type="component" value="Unassembled WGS sequence"/>
</dbReference>
<dbReference type="InterPro" id="IPR036909">
    <property type="entry name" value="Cyt_c-like_dom_sf"/>
</dbReference>
<evidence type="ECO:0000256" key="4">
    <source>
        <dbReference type="ARBA" id="ARBA00022982"/>
    </source>
</evidence>
<dbReference type="AlphaFoldDB" id="A0A7W9WDR5"/>
<dbReference type="GO" id="GO:0020037">
    <property type="term" value="F:heme binding"/>
    <property type="evidence" value="ECO:0007669"/>
    <property type="project" value="InterPro"/>
</dbReference>
<dbReference type="GO" id="GO:0009055">
    <property type="term" value="F:electron transfer activity"/>
    <property type="evidence" value="ECO:0007669"/>
    <property type="project" value="InterPro"/>
</dbReference>
<dbReference type="SUPFAM" id="SSF46626">
    <property type="entry name" value="Cytochrome c"/>
    <property type="match status" value="1"/>
</dbReference>
<dbReference type="InterPro" id="IPR009056">
    <property type="entry name" value="Cyt_c-like_dom"/>
</dbReference>
<evidence type="ECO:0000256" key="7">
    <source>
        <dbReference type="SAM" id="SignalP"/>
    </source>
</evidence>
<dbReference type="PROSITE" id="PS51257">
    <property type="entry name" value="PROKAR_LIPOPROTEIN"/>
    <property type="match status" value="1"/>
</dbReference>
<evidence type="ECO:0000259" key="8">
    <source>
        <dbReference type="PROSITE" id="PS51007"/>
    </source>
</evidence>
<dbReference type="RefSeq" id="WP_183403647.1">
    <property type="nucleotide sequence ID" value="NZ_JACHGG010000003.1"/>
</dbReference>
<keyword evidence="4" id="KW-0249">Electron transport</keyword>
<keyword evidence="5 6" id="KW-0408">Iron</keyword>
<dbReference type="Gene3D" id="1.10.760.10">
    <property type="entry name" value="Cytochrome c-like domain"/>
    <property type="match status" value="1"/>
</dbReference>
<evidence type="ECO:0000256" key="1">
    <source>
        <dbReference type="ARBA" id="ARBA00022448"/>
    </source>
</evidence>
<protein>
    <submittedName>
        <fullName evidence="9">Cytochrome c</fullName>
    </submittedName>
</protein>
<evidence type="ECO:0000256" key="2">
    <source>
        <dbReference type="ARBA" id="ARBA00022617"/>
    </source>
</evidence>
<reference evidence="9 10" key="1">
    <citation type="submission" date="2020-08" db="EMBL/GenBank/DDBJ databases">
        <title>Genomic Encyclopedia of Type Strains, Phase IV (KMG-IV): sequencing the most valuable type-strain genomes for metagenomic binning, comparative biology and taxonomic classification.</title>
        <authorList>
            <person name="Goeker M."/>
        </authorList>
    </citation>
    <scope>NUCLEOTIDE SEQUENCE [LARGE SCALE GENOMIC DNA]</scope>
    <source>
        <strain evidence="9 10">DSM 26718</strain>
    </source>
</reference>
<comment type="PTM">
    <text evidence="6">Binds 1 heme c group covalently per subunit.</text>
</comment>
<name>A0A7W9WDR5_9BACT</name>
<dbReference type="Pfam" id="PF00034">
    <property type="entry name" value="Cytochrom_C"/>
    <property type="match status" value="1"/>
</dbReference>
<evidence type="ECO:0000313" key="10">
    <source>
        <dbReference type="Proteomes" id="UP000532746"/>
    </source>
</evidence>
<keyword evidence="2 6" id="KW-0349">Heme</keyword>
<keyword evidence="7" id="KW-0732">Signal</keyword>
<evidence type="ECO:0000256" key="5">
    <source>
        <dbReference type="ARBA" id="ARBA00023004"/>
    </source>
</evidence>
<proteinExistence type="predicted"/>
<feature type="chain" id="PRO_5031357408" evidence="7">
    <location>
        <begin position="16"/>
        <end position="159"/>
    </location>
</feature>
<feature type="signal peptide" evidence="7">
    <location>
        <begin position="1"/>
        <end position="15"/>
    </location>
</feature>
<dbReference type="PROSITE" id="PS51007">
    <property type="entry name" value="CYTC"/>
    <property type="match status" value="1"/>
</dbReference>
<keyword evidence="10" id="KW-1185">Reference proteome</keyword>